<accession>A0A1Y2B4X0</accession>
<reference evidence="2 3" key="1">
    <citation type="submission" date="2016-07" db="EMBL/GenBank/DDBJ databases">
        <title>Pervasive Adenine N6-methylation of Active Genes in Fungi.</title>
        <authorList>
            <consortium name="DOE Joint Genome Institute"/>
            <person name="Mondo S.J."/>
            <person name="Dannebaum R.O."/>
            <person name="Kuo R.C."/>
            <person name="Labutti K."/>
            <person name="Haridas S."/>
            <person name="Kuo A."/>
            <person name="Salamov A."/>
            <person name="Ahrendt S.R."/>
            <person name="Lipzen A."/>
            <person name="Sullivan W."/>
            <person name="Andreopoulos W.B."/>
            <person name="Clum A."/>
            <person name="Lindquist E."/>
            <person name="Daum C."/>
            <person name="Ramamoorthy G.K."/>
            <person name="Gryganskyi A."/>
            <person name="Culley D."/>
            <person name="Magnuson J.K."/>
            <person name="James T.Y."/>
            <person name="O'Malley M.A."/>
            <person name="Stajich J.E."/>
            <person name="Spatafora J.W."/>
            <person name="Visel A."/>
            <person name="Grigoriev I.V."/>
        </authorList>
    </citation>
    <scope>NUCLEOTIDE SEQUENCE [LARGE SCALE GENOMIC DNA]</scope>
    <source>
        <strain evidence="2 3">68-887.2</strain>
    </source>
</reference>
<evidence type="ECO:0000313" key="2">
    <source>
        <dbReference type="EMBL" id="ORY29756.1"/>
    </source>
</evidence>
<keyword evidence="3" id="KW-1185">Reference proteome</keyword>
<protein>
    <submittedName>
        <fullName evidence="2">Uncharacterized protein</fullName>
    </submittedName>
</protein>
<feature type="region of interest" description="Disordered" evidence="1">
    <location>
        <begin position="80"/>
        <end position="99"/>
    </location>
</feature>
<dbReference type="InParanoid" id="A0A1Y2B4X0"/>
<evidence type="ECO:0000256" key="1">
    <source>
        <dbReference type="SAM" id="MobiDB-lite"/>
    </source>
</evidence>
<comment type="caution">
    <text evidence="2">The sequence shown here is derived from an EMBL/GenBank/DDBJ whole genome shotgun (WGS) entry which is preliminary data.</text>
</comment>
<gene>
    <name evidence="2" type="ORF">BCR39DRAFT_161521</name>
</gene>
<dbReference type="EMBL" id="MCFC01000023">
    <property type="protein sequence ID" value="ORY29756.1"/>
    <property type="molecule type" value="Genomic_DNA"/>
</dbReference>
<name>A0A1Y2B4X0_9TREE</name>
<sequence>MITYTTSFLGPSGILCDISPHSKTTINLIGPTVSPSTLDRRWPPLSLSKNVYLVPQSDQNGCPKTPFSLVDSKHVPNHLRGRSFASTTPIQKRDTTSYF</sequence>
<evidence type="ECO:0000313" key="3">
    <source>
        <dbReference type="Proteomes" id="UP000193986"/>
    </source>
</evidence>
<dbReference type="AlphaFoldDB" id="A0A1Y2B4X0"/>
<proteinExistence type="predicted"/>
<organism evidence="2 3">
    <name type="scientific">Naematelia encephala</name>
    <dbReference type="NCBI Taxonomy" id="71784"/>
    <lineage>
        <taxon>Eukaryota</taxon>
        <taxon>Fungi</taxon>
        <taxon>Dikarya</taxon>
        <taxon>Basidiomycota</taxon>
        <taxon>Agaricomycotina</taxon>
        <taxon>Tremellomycetes</taxon>
        <taxon>Tremellales</taxon>
        <taxon>Naemateliaceae</taxon>
        <taxon>Naematelia</taxon>
    </lineage>
</organism>
<dbReference type="Proteomes" id="UP000193986">
    <property type="component" value="Unassembled WGS sequence"/>
</dbReference>